<dbReference type="InterPro" id="IPR051317">
    <property type="entry name" value="Gfo/Idh/MocA_oxidoreduct"/>
</dbReference>
<dbReference type="RefSeq" id="WP_184627556.1">
    <property type="nucleotide sequence ID" value="NZ_JACHCC010000010.1"/>
</dbReference>
<comment type="caution">
    <text evidence="5">The sequence shown here is derived from an EMBL/GenBank/DDBJ whole genome shotgun (WGS) entry which is preliminary data.</text>
</comment>
<evidence type="ECO:0000259" key="3">
    <source>
        <dbReference type="Pfam" id="PF01408"/>
    </source>
</evidence>
<evidence type="ECO:0000259" key="4">
    <source>
        <dbReference type="Pfam" id="PF22725"/>
    </source>
</evidence>
<accession>A0A7X0J863</accession>
<dbReference type="SUPFAM" id="SSF55347">
    <property type="entry name" value="Glyceraldehyde-3-phosphate dehydrogenase-like, C-terminal domain"/>
    <property type="match status" value="1"/>
</dbReference>
<proteinExistence type="inferred from homology"/>
<dbReference type="InterPro" id="IPR000683">
    <property type="entry name" value="Gfo/Idh/MocA-like_OxRdtase_N"/>
</dbReference>
<organism evidence="5 6">
    <name type="scientific">Pedobacter cryoconitis</name>
    <dbReference type="NCBI Taxonomy" id="188932"/>
    <lineage>
        <taxon>Bacteria</taxon>
        <taxon>Pseudomonadati</taxon>
        <taxon>Bacteroidota</taxon>
        <taxon>Sphingobacteriia</taxon>
        <taxon>Sphingobacteriales</taxon>
        <taxon>Sphingobacteriaceae</taxon>
        <taxon>Pedobacter</taxon>
    </lineage>
</organism>
<feature type="domain" description="GFO/IDH/MocA-like oxidoreductase" evidence="4">
    <location>
        <begin position="130"/>
        <end position="249"/>
    </location>
</feature>
<dbReference type="PANTHER" id="PTHR43708">
    <property type="entry name" value="CONSERVED EXPRESSED OXIDOREDUCTASE (EUROFUNG)"/>
    <property type="match status" value="1"/>
</dbReference>
<evidence type="ECO:0000313" key="6">
    <source>
        <dbReference type="Proteomes" id="UP000521017"/>
    </source>
</evidence>
<dbReference type="PANTHER" id="PTHR43708:SF5">
    <property type="entry name" value="CONSERVED EXPRESSED OXIDOREDUCTASE (EUROFUNG)-RELATED"/>
    <property type="match status" value="1"/>
</dbReference>
<evidence type="ECO:0000256" key="2">
    <source>
        <dbReference type="ARBA" id="ARBA00023002"/>
    </source>
</evidence>
<evidence type="ECO:0000256" key="1">
    <source>
        <dbReference type="ARBA" id="ARBA00010928"/>
    </source>
</evidence>
<dbReference type="GO" id="GO:0000166">
    <property type="term" value="F:nucleotide binding"/>
    <property type="evidence" value="ECO:0007669"/>
    <property type="project" value="InterPro"/>
</dbReference>
<sequence length="337" mass="38440">MQKPINTGILSYGMSGKLFHTPFIAAHPGFNLDAVVERKEKNAHLRFPGIKSYSTIDELMADPEIELVVINTPNYTHFEFAQKAIRAGKHILLEKPFTVTVAEAEILFEEAEKHNLYLLPYQNRRYDSDFLAVKDIVDGGKLGRLVEAHIRYDRYRYTIGPKVFKETPMPGSGLLYDLGPHLLDMVFALFGEPLEWTKTLGYYRPGTQVDDYAYIHLKYPEDLQVFITMSMLVVEQQPAFIINGTKGSYQKRRSDIQEAQLLKNMNPDDPLFGIEEPGKEGILSCMNADGTITKELIPPGKSSYIHLFDAVYQTIRENKPYSVKKEEIIQQITILES</sequence>
<dbReference type="InterPro" id="IPR036291">
    <property type="entry name" value="NAD(P)-bd_dom_sf"/>
</dbReference>
<dbReference type="Gene3D" id="3.40.50.720">
    <property type="entry name" value="NAD(P)-binding Rossmann-like Domain"/>
    <property type="match status" value="1"/>
</dbReference>
<dbReference type="EMBL" id="JACHCC010000010">
    <property type="protein sequence ID" value="MBB6501627.1"/>
    <property type="molecule type" value="Genomic_DNA"/>
</dbReference>
<dbReference type="SUPFAM" id="SSF51735">
    <property type="entry name" value="NAD(P)-binding Rossmann-fold domains"/>
    <property type="match status" value="1"/>
</dbReference>
<name>A0A7X0J863_9SPHI</name>
<comment type="similarity">
    <text evidence="1">Belongs to the Gfo/Idh/MocA family.</text>
</comment>
<dbReference type="Pfam" id="PF22725">
    <property type="entry name" value="GFO_IDH_MocA_C3"/>
    <property type="match status" value="1"/>
</dbReference>
<dbReference type="AlphaFoldDB" id="A0A7X0J863"/>
<dbReference type="InterPro" id="IPR055170">
    <property type="entry name" value="GFO_IDH_MocA-like_dom"/>
</dbReference>
<reference evidence="5 6" key="1">
    <citation type="submission" date="2020-08" db="EMBL/GenBank/DDBJ databases">
        <title>Genomic Encyclopedia of Type Strains, Phase IV (KMG-V): Genome sequencing to study the core and pangenomes of soil and plant-associated prokaryotes.</title>
        <authorList>
            <person name="Whitman W."/>
        </authorList>
    </citation>
    <scope>NUCLEOTIDE SEQUENCE [LARGE SCALE GENOMIC DNA]</scope>
    <source>
        <strain evidence="5 6">M2T3</strain>
    </source>
</reference>
<feature type="domain" description="Gfo/Idh/MocA-like oxidoreductase N-terminal" evidence="3">
    <location>
        <begin position="5"/>
        <end position="118"/>
    </location>
</feature>
<dbReference type="Gene3D" id="3.30.360.10">
    <property type="entry name" value="Dihydrodipicolinate Reductase, domain 2"/>
    <property type="match status" value="1"/>
</dbReference>
<dbReference type="Proteomes" id="UP000521017">
    <property type="component" value="Unassembled WGS sequence"/>
</dbReference>
<protein>
    <submittedName>
        <fullName evidence="5">Putative dehydrogenase</fullName>
    </submittedName>
</protein>
<dbReference type="GO" id="GO:0016491">
    <property type="term" value="F:oxidoreductase activity"/>
    <property type="evidence" value="ECO:0007669"/>
    <property type="project" value="UniProtKB-KW"/>
</dbReference>
<evidence type="ECO:0000313" key="5">
    <source>
        <dbReference type="EMBL" id="MBB6501627.1"/>
    </source>
</evidence>
<gene>
    <name evidence="5" type="ORF">HDF25_003802</name>
</gene>
<keyword evidence="2" id="KW-0560">Oxidoreductase</keyword>
<dbReference type="Pfam" id="PF01408">
    <property type="entry name" value="GFO_IDH_MocA"/>
    <property type="match status" value="1"/>
</dbReference>